<feature type="compositionally biased region" description="Polar residues" evidence="3">
    <location>
        <begin position="430"/>
        <end position="441"/>
    </location>
</feature>
<proteinExistence type="inferred from homology"/>
<dbReference type="GO" id="GO:0005667">
    <property type="term" value="C:transcription regulator complex"/>
    <property type="evidence" value="ECO:0007669"/>
    <property type="project" value="TreeGrafter"/>
</dbReference>
<comment type="caution">
    <text evidence="5">The sequence shown here is derived from an EMBL/GenBank/DDBJ whole genome shotgun (WGS) entry which is preliminary data.</text>
</comment>
<feature type="domain" description="Mediator of RNA polymerase II transcription subunit 25 von Willebrand factor type A" evidence="4">
    <location>
        <begin position="9"/>
        <end position="187"/>
    </location>
</feature>
<name>A0AAW1QXW1_9CHLO</name>
<dbReference type="GO" id="GO:0016592">
    <property type="term" value="C:mediator complex"/>
    <property type="evidence" value="ECO:0007669"/>
    <property type="project" value="TreeGrafter"/>
</dbReference>
<evidence type="ECO:0000313" key="5">
    <source>
        <dbReference type="EMBL" id="KAK9826056.1"/>
    </source>
</evidence>
<feature type="compositionally biased region" description="Low complexity" evidence="3">
    <location>
        <begin position="509"/>
        <end position="600"/>
    </location>
</feature>
<protein>
    <recommendedName>
        <fullName evidence="2">Mediator of RNA polymerase II transcription subunit 25</fullName>
    </recommendedName>
</protein>
<feature type="region of interest" description="Disordered" evidence="3">
    <location>
        <begin position="237"/>
        <end position="287"/>
    </location>
</feature>
<evidence type="ECO:0000256" key="1">
    <source>
        <dbReference type="ARBA" id="ARBA00009102"/>
    </source>
</evidence>
<evidence type="ECO:0000256" key="2">
    <source>
        <dbReference type="ARBA" id="ARBA00019694"/>
    </source>
</evidence>
<gene>
    <name evidence="5" type="ORF">WJX74_008432</name>
</gene>
<evidence type="ECO:0000313" key="6">
    <source>
        <dbReference type="Proteomes" id="UP001438707"/>
    </source>
</evidence>
<dbReference type="EMBL" id="JALJOS010000022">
    <property type="protein sequence ID" value="KAK9826056.1"/>
    <property type="molecule type" value="Genomic_DNA"/>
</dbReference>
<reference evidence="5 6" key="1">
    <citation type="journal article" date="2024" name="Nat. Commun.">
        <title>Phylogenomics reveals the evolutionary origins of lichenization in chlorophyte algae.</title>
        <authorList>
            <person name="Puginier C."/>
            <person name="Libourel C."/>
            <person name="Otte J."/>
            <person name="Skaloud P."/>
            <person name="Haon M."/>
            <person name="Grisel S."/>
            <person name="Petersen M."/>
            <person name="Berrin J.G."/>
            <person name="Delaux P.M."/>
            <person name="Dal Grande F."/>
            <person name="Keller J."/>
        </authorList>
    </citation>
    <scope>NUCLEOTIDE SEQUENCE [LARGE SCALE GENOMIC DNA]</scope>
    <source>
        <strain evidence="5 6">SAG 2145</strain>
    </source>
</reference>
<dbReference type="PANTHER" id="PTHR12433:SF11">
    <property type="entry name" value="MEDIATOR OF RNA POLYMERASE II TRANSCRIPTION SUBUNIT 25"/>
    <property type="match status" value="1"/>
</dbReference>
<dbReference type="Pfam" id="PF11265">
    <property type="entry name" value="Med25_VWA"/>
    <property type="match status" value="1"/>
</dbReference>
<comment type="similarity">
    <text evidence="1">Belongs to the Mediator complex subunit 25 family.</text>
</comment>
<accession>A0AAW1QXW1</accession>
<dbReference type="Proteomes" id="UP001438707">
    <property type="component" value="Unassembled WGS sequence"/>
</dbReference>
<evidence type="ECO:0000256" key="3">
    <source>
        <dbReference type="SAM" id="MobiDB-lite"/>
    </source>
</evidence>
<feature type="region of interest" description="Disordered" evidence="3">
    <location>
        <begin position="507"/>
        <end position="614"/>
    </location>
</feature>
<dbReference type="PANTHER" id="PTHR12433">
    <property type="entry name" value="MEDIATOR OF RNA POLYMERASE II TRANSCRIPTION SUBUNIT 25"/>
    <property type="match status" value="1"/>
</dbReference>
<keyword evidence="6" id="KW-1185">Reference proteome</keyword>
<dbReference type="GO" id="GO:0045944">
    <property type="term" value="P:positive regulation of transcription by RNA polymerase II"/>
    <property type="evidence" value="ECO:0007669"/>
    <property type="project" value="TreeGrafter"/>
</dbReference>
<feature type="region of interest" description="Disordered" evidence="3">
    <location>
        <begin position="383"/>
        <end position="470"/>
    </location>
</feature>
<sequence length="780" mass="83709">MLQAADSKSRICILLEATAVASQYWGEHRLHYIEPILRAVGKGSFGACEVALVIFKTRSQYSDCLVESDGWTNDLSLFRQWLDGIHMAGGGRFDSALAEALSEALFLFRRPSQLGDMQTCSRHLLLMMSSEPHRLPVPWPYQQTSPEALPPNTIRYNDIISTLPQHHVDLSIVTSKRPPVAQLAFHLFNASLKVEGQETRKSPDLIKRAAIGGMPGNQMALFALSWPAAATAIRQEAALRQHQAKQARAGAETAQSGPMPTPNAAGSASLPASMPAQTPPVPSPPVTYSQGVPTLLPAVAGGGGTPAAPAAAAGEAVTSPPLQSVPAGPFSPGQSYTGPVLGRQQGVQPQAGILRARSANGPLSPGQADSSDTAAIMASMQEFPPPQPQAQTLHGPAEGVPVGGSRPPSHTPGQAPRMDPARPMPGVQGPYSQSASNQVPTGSHYLHPSQAHPASQAGLQQQQLQQQMRDSGRGVGANLMVESPPQQTLESLDPQRDEMAQFAYQLMEQQQQQQHQQQQQPQPGPSQSQQGQPSHQQQGASSHMLQQQQQQQQLHGQLPQAQQQQQQQLPHGQLPQQQLQAQHPHPQAHPVQPQLQQQAHRQTADGRPQSKAPLAKAWQGVVALSAQMARRQTAESLPIFSMVAYSVPGVAAQMTPLWPPASSSLVIMKLATSAQVQHSYGPSFKPGLQLRCTIHDLTDNGQTVLKHMDEKHYYALAPIHGGVDLLMKLIPASEAKGRGPQLNAQVAPVCASWVGATVSTRCRGRIELQTSRLRSVRSTN</sequence>
<organism evidence="5 6">
    <name type="scientific">Apatococcus lobatus</name>
    <dbReference type="NCBI Taxonomy" id="904363"/>
    <lineage>
        <taxon>Eukaryota</taxon>
        <taxon>Viridiplantae</taxon>
        <taxon>Chlorophyta</taxon>
        <taxon>core chlorophytes</taxon>
        <taxon>Trebouxiophyceae</taxon>
        <taxon>Chlorellales</taxon>
        <taxon>Chlorellaceae</taxon>
        <taxon>Apatococcus</taxon>
    </lineage>
</organism>
<dbReference type="InterPro" id="IPR021419">
    <property type="entry name" value="Mediator_Med25_VWA"/>
</dbReference>
<dbReference type="AlphaFoldDB" id="A0AAW1QXW1"/>
<evidence type="ECO:0000259" key="4">
    <source>
        <dbReference type="Pfam" id="PF11265"/>
    </source>
</evidence>